<protein>
    <submittedName>
        <fullName evidence="4">Rop guanine nucleotide exchange factor 7-like</fullName>
    </submittedName>
</protein>
<name>A0AAX6G152_IRIPA</name>
<dbReference type="Gene3D" id="1.20.58.1310">
    <property type="entry name" value="PRONE domain, subdomain 2"/>
    <property type="match status" value="1"/>
</dbReference>
<evidence type="ECO:0000259" key="3">
    <source>
        <dbReference type="PROSITE" id="PS51334"/>
    </source>
</evidence>
<accession>A0AAX6G152</accession>
<dbReference type="PANTHER" id="PTHR33101:SF14">
    <property type="entry name" value="ROP GUANINE NUCLEOTIDE EXCHANGE FACTOR 7"/>
    <property type="match status" value="1"/>
</dbReference>
<dbReference type="InterPro" id="IPR005512">
    <property type="entry name" value="PRONE_dom"/>
</dbReference>
<dbReference type="GO" id="GO:0005085">
    <property type="term" value="F:guanyl-nucleotide exchange factor activity"/>
    <property type="evidence" value="ECO:0007669"/>
    <property type="project" value="UniProtKB-UniRule"/>
</dbReference>
<keyword evidence="1 2" id="KW-0344">Guanine-nucleotide releasing factor</keyword>
<evidence type="ECO:0000313" key="4">
    <source>
        <dbReference type="EMBL" id="KAJ6822449.1"/>
    </source>
</evidence>
<sequence length="110" mass="12577">MHQPNPKGCNGTNRNVLAKMEVPQSYIESLTKNGRASLGDSMHRYVTSDQFSPEYLLDCHEFSSEHQALEIANHVEASIYVWQRRTSLKPTSNIGILMEYCYVKSIHFIS</sequence>
<comment type="caution">
    <text evidence="4">The sequence shown here is derived from an EMBL/GenBank/DDBJ whole genome shotgun (WGS) entry which is preliminary data.</text>
</comment>
<dbReference type="PANTHER" id="PTHR33101">
    <property type="entry name" value="ROP GUANINE NUCLEOTIDE EXCHANGE FACTOR 1"/>
    <property type="match status" value="1"/>
</dbReference>
<keyword evidence="5" id="KW-1185">Reference proteome</keyword>
<dbReference type="Proteomes" id="UP001140949">
    <property type="component" value="Unassembled WGS sequence"/>
</dbReference>
<dbReference type="AlphaFoldDB" id="A0AAX6G152"/>
<organism evidence="4 5">
    <name type="scientific">Iris pallida</name>
    <name type="common">Sweet iris</name>
    <dbReference type="NCBI Taxonomy" id="29817"/>
    <lineage>
        <taxon>Eukaryota</taxon>
        <taxon>Viridiplantae</taxon>
        <taxon>Streptophyta</taxon>
        <taxon>Embryophyta</taxon>
        <taxon>Tracheophyta</taxon>
        <taxon>Spermatophyta</taxon>
        <taxon>Magnoliopsida</taxon>
        <taxon>Liliopsida</taxon>
        <taxon>Asparagales</taxon>
        <taxon>Iridaceae</taxon>
        <taxon>Iridoideae</taxon>
        <taxon>Irideae</taxon>
        <taxon>Iris</taxon>
    </lineage>
</organism>
<reference evidence="4" key="2">
    <citation type="submission" date="2023-04" db="EMBL/GenBank/DDBJ databases">
        <authorList>
            <person name="Bruccoleri R.E."/>
            <person name="Oakeley E.J."/>
            <person name="Faust A.-M."/>
            <person name="Dessus-Babus S."/>
            <person name="Altorfer M."/>
            <person name="Burckhardt D."/>
            <person name="Oertli M."/>
            <person name="Naumann U."/>
            <person name="Petersen F."/>
            <person name="Wong J."/>
        </authorList>
    </citation>
    <scope>NUCLEOTIDE SEQUENCE</scope>
    <source>
        <strain evidence="4">GSM-AAB239-AS_SAM_17_03QT</strain>
        <tissue evidence="4">Leaf</tissue>
    </source>
</reference>
<feature type="domain" description="PRONE" evidence="3">
    <location>
        <begin position="1"/>
        <end position="110"/>
    </location>
</feature>
<evidence type="ECO:0000256" key="1">
    <source>
        <dbReference type="ARBA" id="ARBA00022658"/>
    </source>
</evidence>
<dbReference type="Pfam" id="PF03759">
    <property type="entry name" value="PRONE"/>
    <property type="match status" value="1"/>
</dbReference>
<evidence type="ECO:0000313" key="5">
    <source>
        <dbReference type="Proteomes" id="UP001140949"/>
    </source>
</evidence>
<dbReference type="EMBL" id="JANAVB010024318">
    <property type="protein sequence ID" value="KAJ6822449.1"/>
    <property type="molecule type" value="Genomic_DNA"/>
</dbReference>
<proteinExistence type="predicted"/>
<dbReference type="PROSITE" id="PS51334">
    <property type="entry name" value="PRONE"/>
    <property type="match status" value="1"/>
</dbReference>
<evidence type="ECO:0000256" key="2">
    <source>
        <dbReference type="PROSITE-ProRule" id="PRU00663"/>
    </source>
</evidence>
<reference evidence="4" key="1">
    <citation type="journal article" date="2023" name="GigaByte">
        <title>Genome assembly of the bearded iris, Iris pallida Lam.</title>
        <authorList>
            <person name="Bruccoleri R.E."/>
            <person name="Oakeley E.J."/>
            <person name="Faust A.M.E."/>
            <person name="Altorfer M."/>
            <person name="Dessus-Babus S."/>
            <person name="Burckhardt D."/>
            <person name="Oertli M."/>
            <person name="Naumann U."/>
            <person name="Petersen F."/>
            <person name="Wong J."/>
        </authorList>
    </citation>
    <scope>NUCLEOTIDE SEQUENCE</scope>
    <source>
        <strain evidence="4">GSM-AAB239-AS_SAM_17_03QT</strain>
    </source>
</reference>
<gene>
    <name evidence="4" type="ORF">M6B38_389205</name>
</gene>
<dbReference type="InterPro" id="IPR038937">
    <property type="entry name" value="RopGEF"/>
</dbReference>